<accession>A0A197JRG8</accession>
<dbReference type="EMBL" id="KV442053">
    <property type="protein sequence ID" value="OAQ27877.1"/>
    <property type="molecule type" value="Genomic_DNA"/>
</dbReference>
<evidence type="ECO:0000313" key="2">
    <source>
        <dbReference type="Proteomes" id="UP000078512"/>
    </source>
</evidence>
<dbReference type="AlphaFoldDB" id="A0A197JRG8"/>
<evidence type="ECO:0000313" key="1">
    <source>
        <dbReference type="EMBL" id="OAQ27877.1"/>
    </source>
</evidence>
<gene>
    <name evidence="1" type="ORF">K457DRAFT_20878</name>
</gene>
<dbReference type="InterPro" id="IPR036322">
    <property type="entry name" value="WD40_repeat_dom_sf"/>
</dbReference>
<dbReference type="PANTHER" id="PTHR19879:SF9">
    <property type="entry name" value="TRANSCRIPTION INITIATION FACTOR TFIID SUBUNIT 5"/>
    <property type="match status" value="1"/>
</dbReference>
<dbReference type="Gene3D" id="2.130.10.10">
    <property type="entry name" value="YVTN repeat-like/Quinoprotein amine dehydrogenase"/>
    <property type="match status" value="1"/>
</dbReference>
<protein>
    <submittedName>
        <fullName evidence="1">Uncharacterized protein</fullName>
    </submittedName>
</protein>
<dbReference type="SUPFAM" id="SSF50978">
    <property type="entry name" value="WD40 repeat-like"/>
    <property type="match status" value="1"/>
</dbReference>
<proteinExistence type="predicted"/>
<keyword evidence="2" id="KW-1185">Reference proteome</keyword>
<sequence length="201" mass="21451">MSSLGNGMDVESESDPLMSAIFPPDSRVLFCTTNSGALWQYNVASGESGLVIAHGDNPVDFLVVSPDGLRIARWIVVTVSDEKSVRLWDPDSGILNRALEGHTLSVACLSLSTSLELSTAFTWRPDMLEFSIGDANGSFQVWRLVETSVPSVAWSTQLVLSAGNPVLAASDALYADVVGLSSVNQQLLTQFGDGAINNVLF</sequence>
<name>A0A197JRG8_9FUNG</name>
<dbReference type="PANTHER" id="PTHR19879">
    <property type="entry name" value="TRANSCRIPTION INITIATION FACTOR TFIID"/>
    <property type="match status" value="1"/>
</dbReference>
<dbReference type="Proteomes" id="UP000078512">
    <property type="component" value="Unassembled WGS sequence"/>
</dbReference>
<organism evidence="1 2">
    <name type="scientific">Linnemannia elongata AG-77</name>
    <dbReference type="NCBI Taxonomy" id="1314771"/>
    <lineage>
        <taxon>Eukaryota</taxon>
        <taxon>Fungi</taxon>
        <taxon>Fungi incertae sedis</taxon>
        <taxon>Mucoromycota</taxon>
        <taxon>Mortierellomycotina</taxon>
        <taxon>Mortierellomycetes</taxon>
        <taxon>Mortierellales</taxon>
        <taxon>Mortierellaceae</taxon>
        <taxon>Linnemannia</taxon>
    </lineage>
</organism>
<reference evidence="1 2" key="1">
    <citation type="submission" date="2016-05" db="EMBL/GenBank/DDBJ databases">
        <title>Genome sequencing reveals origins of a unique bacterial endosymbiosis in the earliest lineages of terrestrial Fungi.</title>
        <authorList>
            <consortium name="DOE Joint Genome Institute"/>
            <person name="Uehling J."/>
            <person name="Gryganskyi A."/>
            <person name="Hameed K."/>
            <person name="Tschaplinski T."/>
            <person name="Misztal P."/>
            <person name="Wu S."/>
            <person name="Desiro A."/>
            <person name="Vande Pol N."/>
            <person name="Du Z.-Y."/>
            <person name="Zienkiewicz A."/>
            <person name="Zienkiewicz K."/>
            <person name="Morin E."/>
            <person name="Tisserant E."/>
            <person name="Splivallo R."/>
            <person name="Hainaut M."/>
            <person name="Henrissat B."/>
            <person name="Ohm R."/>
            <person name="Kuo A."/>
            <person name="Yan J."/>
            <person name="Lipzen A."/>
            <person name="Nolan M."/>
            <person name="Labutti K."/>
            <person name="Barry K."/>
            <person name="Goldstein A."/>
            <person name="Labbe J."/>
            <person name="Schadt C."/>
            <person name="Tuskan G."/>
            <person name="Grigoriev I."/>
            <person name="Martin F."/>
            <person name="Vilgalys R."/>
            <person name="Bonito G."/>
        </authorList>
    </citation>
    <scope>NUCLEOTIDE SEQUENCE [LARGE SCALE GENOMIC DNA]</scope>
    <source>
        <strain evidence="1 2">AG-77</strain>
    </source>
</reference>
<dbReference type="InterPro" id="IPR015943">
    <property type="entry name" value="WD40/YVTN_repeat-like_dom_sf"/>
</dbReference>